<name>A0A067T4X0_GALM3</name>
<dbReference type="GO" id="GO:0016787">
    <property type="term" value="F:hydrolase activity"/>
    <property type="evidence" value="ECO:0007669"/>
    <property type="project" value="UniProtKB-KW"/>
</dbReference>
<evidence type="ECO:0000313" key="4">
    <source>
        <dbReference type="Proteomes" id="UP000027222"/>
    </source>
</evidence>
<dbReference type="SUPFAM" id="SSF53474">
    <property type="entry name" value="alpha/beta-Hydrolases"/>
    <property type="match status" value="1"/>
</dbReference>
<dbReference type="InterPro" id="IPR029058">
    <property type="entry name" value="AB_hydrolase_fold"/>
</dbReference>
<protein>
    <recommendedName>
        <fullName evidence="2">Alpha/beta hydrolase fold-3 domain-containing protein</fullName>
    </recommendedName>
</protein>
<dbReference type="PANTHER" id="PTHR48081:SF31">
    <property type="entry name" value="STERYL ACETYL HYDROLASE MUG81-RELATED"/>
    <property type="match status" value="1"/>
</dbReference>
<dbReference type="InterPro" id="IPR050300">
    <property type="entry name" value="GDXG_lipolytic_enzyme"/>
</dbReference>
<accession>A0A067T4X0</accession>
<dbReference type="InterPro" id="IPR013094">
    <property type="entry name" value="AB_hydrolase_3"/>
</dbReference>
<dbReference type="PANTHER" id="PTHR48081">
    <property type="entry name" value="AB HYDROLASE SUPERFAMILY PROTEIN C4A8.06C"/>
    <property type="match status" value="1"/>
</dbReference>
<dbReference type="Proteomes" id="UP000027222">
    <property type="component" value="Unassembled WGS sequence"/>
</dbReference>
<evidence type="ECO:0000256" key="1">
    <source>
        <dbReference type="ARBA" id="ARBA00022801"/>
    </source>
</evidence>
<dbReference type="OrthoDB" id="2152029at2759"/>
<reference evidence="4" key="1">
    <citation type="journal article" date="2014" name="Proc. Natl. Acad. Sci. U.S.A.">
        <title>Extensive sampling of basidiomycete genomes demonstrates inadequacy of the white-rot/brown-rot paradigm for wood decay fungi.</title>
        <authorList>
            <person name="Riley R."/>
            <person name="Salamov A.A."/>
            <person name="Brown D.W."/>
            <person name="Nagy L.G."/>
            <person name="Floudas D."/>
            <person name="Held B.W."/>
            <person name="Levasseur A."/>
            <person name="Lombard V."/>
            <person name="Morin E."/>
            <person name="Otillar R."/>
            <person name="Lindquist E.A."/>
            <person name="Sun H."/>
            <person name="LaButti K.M."/>
            <person name="Schmutz J."/>
            <person name="Jabbour D."/>
            <person name="Luo H."/>
            <person name="Baker S.E."/>
            <person name="Pisabarro A.G."/>
            <person name="Walton J.D."/>
            <person name="Blanchette R.A."/>
            <person name="Henrissat B."/>
            <person name="Martin F."/>
            <person name="Cullen D."/>
            <person name="Hibbett D.S."/>
            <person name="Grigoriev I.V."/>
        </authorList>
    </citation>
    <scope>NUCLEOTIDE SEQUENCE [LARGE SCALE GENOMIC DNA]</scope>
    <source>
        <strain evidence="4">CBS 339.88</strain>
    </source>
</reference>
<organism evidence="3 4">
    <name type="scientific">Galerina marginata (strain CBS 339.88)</name>
    <dbReference type="NCBI Taxonomy" id="685588"/>
    <lineage>
        <taxon>Eukaryota</taxon>
        <taxon>Fungi</taxon>
        <taxon>Dikarya</taxon>
        <taxon>Basidiomycota</taxon>
        <taxon>Agaricomycotina</taxon>
        <taxon>Agaricomycetes</taxon>
        <taxon>Agaricomycetidae</taxon>
        <taxon>Agaricales</taxon>
        <taxon>Agaricineae</taxon>
        <taxon>Strophariaceae</taxon>
        <taxon>Galerina</taxon>
    </lineage>
</organism>
<sequence>MLKSPFSELGRSKSWKRVLLDSATLWLAINLNRRQLRVVFGEAWGTYHAYMKSKKLKPVVEETGADGRLLWIGPKRTERVILYIHGGAFLFGPLESGPILWGYIQDNLQERGKPTGVAFLNYSLVPDAIFPTQLKQAVLAIQHLIVSGAAPENIQLTGDSAGGLIIHQIFSHILHPVDGVPKLKLSAPLGGAYMMAPWATTVDDEVYHTNDNAGDVVTASVLLYWASKMYEGVPRSAMPYLNPNGAPDDWLRGIDKVVNRVLISAGGAEVLRDAVIKYFKTIEKHHKNTTFFLQDKGAHVETFLLLLVRDEDTKFAPFLLDWLEQGFS</sequence>
<proteinExistence type="predicted"/>
<gene>
    <name evidence="3" type="ORF">GALMADRAFT_71239</name>
</gene>
<dbReference type="Gene3D" id="3.40.50.1820">
    <property type="entry name" value="alpha/beta hydrolase"/>
    <property type="match status" value="1"/>
</dbReference>
<dbReference type="STRING" id="685588.A0A067T4X0"/>
<dbReference type="Pfam" id="PF07859">
    <property type="entry name" value="Abhydrolase_3"/>
    <property type="match status" value="1"/>
</dbReference>
<evidence type="ECO:0000259" key="2">
    <source>
        <dbReference type="Pfam" id="PF07859"/>
    </source>
</evidence>
<feature type="domain" description="Alpha/beta hydrolase fold-3" evidence="2">
    <location>
        <begin position="81"/>
        <end position="300"/>
    </location>
</feature>
<keyword evidence="1" id="KW-0378">Hydrolase</keyword>
<dbReference type="HOGENOM" id="CLU_042179_2_1_1"/>
<evidence type="ECO:0000313" key="3">
    <source>
        <dbReference type="EMBL" id="KDR74063.1"/>
    </source>
</evidence>
<dbReference type="AlphaFoldDB" id="A0A067T4X0"/>
<dbReference type="EMBL" id="KL142384">
    <property type="protein sequence ID" value="KDR74063.1"/>
    <property type="molecule type" value="Genomic_DNA"/>
</dbReference>
<keyword evidence="4" id="KW-1185">Reference proteome</keyword>